<dbReference type="RefSeq" id="XP_001741887.1">
    <property type="nucleotide sequence ID" value="XM_001741835.1"/>
</dbReference>
<dbReference type="AlphaFoldDB" id="B0EV09"/>
<protein>
    <submittedName>
        <fullName evidence="1">Uncharacterized protein</fullName>
    </submittedName>
</protein>
<organism evidence="2">
    <name type="scientific">Entamoeba dispar (strain ATCC PRA-260 / SAW760)</name>
    <dbReference type="NCBI Taxonomy" id="370354"/>
    <lineage>
        <taxon>Eukaryota</taxon>
        <taxon>Amoebozoa</taxon>
        <taxon>Evosea</taxon>
        <taxon>Archamoebae</taxon>
        <taxon>Mastigamoebida</taxon>
        <taxon>Entamoebidae</taxon>
        <taxon>Entamoeba</taxon>
    </lineage>
</organism>
<dbReference type="GeneID" id="5886791"/>
<evidence type="ECO:0000313" key="2">
    <source>
        <dbReference type="Proteomes" id="UP000008076"/>
    </source>
</evidence>
<sequence length="206" mass="23925">MYRSLGKKTIEAFRIVSHNILKHGITPTSLIEESMKNNIEMLITNAERCNAEGDDKEIIKIREVIEGLIETMKSPITEVKESAAREVIRMKYGERGMKEAIFNVLTSKDYNKEDEEMCNEGIKECVKERSGKEIDKIVKAAFTVNNKKILRRLNENETARDALMTMVIIQKGDVWNEIERWIRKGLERESIEKTVKNSQNKCMKWI</sequence>
<reference evidence="2" key="1">
    <citation type="submission" date="2007-12" db="EMBL/GenBank/DDBJ databases">
        <title>Annotation of Entamoeba dispar SAW760.</title>
        <authorList>
            <person name="Lorenzi H."/>
            <person name="Inman J."/>
            <person name="Schobel S."/>
            <person name="Amedeo P."/>
            <person name="Caler E."/>
        </authorList>
    </citation>
    <scope>NUCLEOTIDE SEQUENCE [LARGE SCALE GENOMIC DNA]</scope>
    <source>
        <strain evidence="2">ATCC PRA-260 / SAW760</strain>
    </source>
</reference>
<name>B0EV09_ENTDS</name>
<keyword evidence="2" id="KW-1185">Reference proteome</keyword>
<evidence type="ECO:0000313" key="1">
    <source>
        <dbReference type="EMBL" id="EDR21636.1"/>
    </source>
</evidence>
<accession>B0EV09</accession>
<dbReference type="EMBL" id="DS551006">
    <property type="protein sequence ID" value="EDR21636.1"/>
    <property type="molecule type" value="Genomic_DNA"/>
</dbReference>
<proteinExistence type="predicted"/>
<dbReference type="Proteomes" id="UP000008076">
    <property type="component" value="Unassembled WGS sequence"/>
</dbReference>
<dbReference type="VEuPathDB" id="AmoebaDB:EDI_099980"/>
<dbReference type="KEGG" id="edi:EDI_099980"/>
<gene>
    <name evidence="1" type="ORF">EDI_099980</name>
</gene>